<evidence type="ECO:0000256" key="7">
    <source>
        <dbReference type="SAM" id="Phobius"/>
    </source>
</evidence>
<evidence type="ECO:0000313" key="8">
    <source>
        <dbReference type="EMBL" id="MDV0443501.1"/>
    </source>
</evidence>
<dbReference type="AlphaFoldDB" id="A0AAE4MFT7"/>
<feature type="transmembrane region" description="Helical" evidence="7">
    <location>
        <begin position="221"/>
        <end position="240"/>
    </location>
</feature>
<dbReference type="Proteomes" id="UP001283212">
    <property type="component" value="Unassembled WGS sequence"/>
</dbReference>
<reference evidence="8 9" key="1">
    <citation type="submission" date="2023-06" db="EMBL/GenBank/DDBJ databases">
        <title>Genome sequence of Methancorpusculaceae sp. Cs1.</title>
        <authorList>
            <person name="Protasov E."/>
            <person name="Platt K."/>
            <person name="Poehlein A."/>
            <person name="Daniel R."/>
            <person name="Brune A."/>
        </authorList>
    </citation>
    <scope>NUCLEOTIDE SEQUENCE [LARGE SCALE GENOMIC DNA]</scope>
    <source>
        <strain evidence="8 9">Cs1</strain>
    </source>
</reference>
<feature type="transmembrane region" description="Helical" evidence="7">
    <location>
        <begin position="345"/>
        <end position="367"/>
    </location>
</feature>
<comment type="subcellular location">
    <subcellularLocation>
        <location evidence="1">Cell membrane</location>
        <topology evidence="1">Multi-pass membrane protein</topology>
    </subcellularLocation>
</comment>
<evidence type="ECO:0000256" key="6">
    <source>
        <dbReference type="ARBA" id="ARBA00023136"/>
    </source>
</evidence>
<sequence length="536" mass="57684">MQLDITPKTLTYRLSETAVTELGSLTAKTLKEGQIDQEDARNLQIAVEKVLLKWLSVLGEGSECTFRSGRRLGRQYITLAVPGPKVNPFCGEEDCVLTGGNSVQTLLANIGLVPSYHYVNGENQIALMPKRKKINPIVYLICSVIAGLIAGLACRSLPSDVSHAIAEGLVTPLFDTFIGILIAIALPMMFLSLLWGIYSIGDTATLGNIGNKVIGRYFGRIYFTLVVCTFICLFFFPFSASGGTQGIGEFQAIFAMLLSIVPSNIIAPFAEGNTLQIIFLAVVFGLAMLILNKKIPTLVQMVGQASTLIQLVMEWITSLLPVIIFVSILHLMLTDIENLGDLWKLFAVILLCVAVNLVLMGGGVVLGRKISPVLLAKKLFPSFLIALTTASSAATFSTNMETCEKRLGISTRLVNFGVPLGTAFSRPGHAAIFFCVCMFMASYYAVPITLSWVFMAILTCGLLALAVPPVPGGGIACYSILFLQLGIPVEALGIAVVLEILLDFLSTALNMVAVPIDMVQVAAKLDMLDEEKLKAA</sequence>
<evidence type="ECO:0000256" key="4">
    <source>
        <dbReference type="ARBA" id="ARBA00022692"/>
    </source>
</evidence>
<dbReference type="EMBL" id="JAWDKB010000003">
    <property type="protein sequence ID" value="MDV0443501.1"/>
    <property type="molecule type" value="Genomic_DNA"/>
</dbReference>
<organism evidence="8 9">
    <name type="scientific">Methanorbis rubei</name>
    <dbReference type="NCBI Taxonomy" id="3028300"/>
    <lineage>
        <taxon>Archaea</taxon>
        <taxon>Methanobacteriati</taxon>
        <taxon>Methanobacteriota</taxon>
        <taxon>Stenosarchaea group</taxon>
        <taxon>Methanomicrobia</taxon>
        <taxon>Methanomicrobiales</taxon>
        <taxon>Methanocorpusculaceae</taxon>
        <taxon>Methanorbis</taxon>
    </lineage>
</organism>
<keyword evidence="6 7" id="KW-0472">Membrane</keyword>
<dbReference type="InterPro" id="IPR036458">
    <property type="entry name" value="Na:dicarbo_symporter_sf"/>
</dbReference>
<dbReference type="SUPFAM" id="SSF118215">
    <property type="entry name" value="Proton glutamate symport protein"/>
    <property type="match status" value="1"/>
</dbReference>
<feature type="transmembrane region" description="Helical" evidence="7">
    <location>
        <begin position="178"/>
        <end position="200"/>
    </location>
</feature>
<dbReference type="InterPro" id="IPR001991">
    <property type="entry name" value="Na-dicarboxylate_symporter"/>
</dbReference>
<keyword evidence="2" id="KW-0813">Transport</keyword>
<keyword evidence="9" id="KW-1185">Reference proteome</keyword>
<dbReference type="PRINTS" id="PR00173">
    <property type="entry name" value="EDTRNSPORT"/>
</dbReference>
<dbReference type="PANTHER" id="PTHR42865:SF7">
    <property type="entry name" value="PROTON_GLUTAMATE-ASPARTATE SYMPORTER"/>
    <property type="match status" value="1"/>
</dbReference>
<evidence type="ECO:0000256" key="5">
    <source>
        <dbReference type="ARBA" id="ARBA00022989"/>
    </source>
</evidence>
<accession>A0AAE4MFT7</accession>
<dbReference type="Pfam" id="PF00375">
    <property type="entry name" value="SDF"/>
    <property type="match status" value="1"/>
</dbReference>
<evidence type="ECO:0000256" key="2">
    <source>
        <dbReference type="ARBA" id="ARBA00022448"/>
    </source>
</evidence>
<evidence type="ECO:0000313" key="9">
    <source>
        <dbReference type="Proteomes" id="UP001283212"/>
    </source>
</evidence>
<feature type="transmembrane region" description="Helical" evidence="7">
    <location>
        <begin position="430"/>
        <end position="446"/>
    </location>
</feature>
<keyword evidence="3" id="KW-1003">Cell membrane</keyword>
<dbReference type="Gene3D" id="1.10.3860.10">
    <property type="entry name" value="Sodium:dicarboxylate symporter"/>
    <property type="match status" value="1"/>
</dbReference>
<keyword evidence="4 7" id="KW-0812">Transmembrane</keyword>
<dbReference type="GO" id="GO:0015293">
    <property type="term" value="F:symporter activity"/>
    <property type="evidence" value="ECO:0007669"/>
    <property type="project" value="UniProtKB-KW"/>
</dbReference>
<dbReference type="RefSeq" id="WP_338096026.1">
    <property type="nucleotide sequence ID" value="NZ_JAWDKB010000003.1"/>
</dbReference>
<dbReference type="PANTHER" id="PTHR42865">
    <property type="entry name" value="PROTON/GLUTAMATE-ASPARTATE SYMPORTER"/>
    <property type="match status" value="1"/>
</dbReference>
<feature type="transmembrane region" description="Helical" evidence="7">
    <location>
        <begin position="252"/>
        <end position="270"/>
    </location>
</feature>
<keyword evidence="5 7" id="KW-1133">Transmembrane helix</keyword>
<name>A0AAE4MFT7_9EURY</name>
<feature type="transmembrane region" description="Helical" evidence="7">
    <location>
        <begin position="277"/>
        <end position="295"/>
    </location>
</feature>
<evidence type="ECO:0000256" key="1">
    <source>
        <dbReference type="ARBA" id="ARBA00004651"/>
    </source>
</evidence>
<gene>
    <name evidence="8" type="primary">gltP</name>
    <name evidence="8" type="ORF">McpCs1_08790</name>
</gene>
<protein>
    <submittedName>
        <fullName evidence="8">Proton/glutamate-aspartate symporter</fullName>
    </submittedName>
</protein>
<feature type="transmembrane region" description="Helical" evidence="7">
    <location>
        <begin position="315"/>
        <end position="333"/>
    </location>
</feature>
<proteinExistence type="predicted"/>
<evidence type="ECO:0000256" key="3">
    <source>
        <dbReference type="ARBA" id="ARBA00022475"/>
    </source>
</evidence>
<dbReference type="GO" id="GO:0005886">
    <property type="term" value="C:plasma membrane"/>
    <property type="evidence" value="ECO:0007669"/>
    <property type="project" value="UniProtKB-SubCell"/>
</dbReference>
<feature type="transmembrane region" description="Helical" evidence="7">
    <location>
        <begin position="137"/>
        <end position="158"/>
    </location>
</feature>
<comment type="caution">
    <text evidence="8">The sequence shown here is derived from an EMBL/GenBank/DDBJ whole genome shotgun (WGS) entry which is preliminary data.</text>
</comment>